<dbReference type="EMBL" id="MDYQ01000026">
    <property type="protein sequence ID" value="PRP86856.1"/>
    <property type="molecule type" value="Genomic_DNA"/>
</dbReference>
<dbReference type="GO" id="GO:0006506">
    <property type="term" value="P:GPI anchor biosynthetic process"/>
    <property type="evidence" value="ECO:0007669"/>
    <property type="project" value="UniProtKB-UniPathway"/>
</dbReference>
<keyword evidence="4 8" id="KW-0812">Transmembrane</keyword>
<feature type="transmembrane region" description="Helical" evidence="8">
    <location>
        <begin position="45"/>
        <end position="68"/>
    </location>
</feature>
<dbReference type="Pfam" id="PF08510">
    <property type="entry name" value="PIG-P"/>
    <property type="match status" value="1"/>
</dbReference>
<evidence type="ECO:0000313" key="10">
    <source>
        <dbReference type="EMBL" id="PRP86856.1"/>
    </source>
</evidence>
<sequence>MRLNEVYGFVWWIGTFVVYISWLVWAFLPERNLRQLGITYYPNKWWALCIPLQGFIAYGVAIVCYQALNFITTEPLDSFNTIQDDYTQDVEESKSLDGEDNIPTIADLPIVLVNDLLYWTPEEHDRTQRS</sequence>
<dbReference type="InParanoid" id="A0A2P6NSC8"/>
<evidence type="ECO:0000256" key="5">
    <source>
        <dbReference type="ARBA" id="ARBA00022989"/>
    </source>
</evidence>
<evidence type="ECO:0000256" key="3">
    <source>
        <dbReference type="ARBA" id="ARBA00022502"/>
    </source>
</evidence>
<dbReference type="UniPathway" id="UPA00196"/>
<evidence type="ECO:0000313" key="11">
    <source>
        <dbReference type="Proteomes" id="UP000241769"/>
    </source>
</evidence>
<gene>
    <name evidence="10" type="ORF">PROFUN_05073</name>
</gene>
<keyword evidence="3 7" id="KW-0337">GPI-anchor biosynthesis</keyword>
<evidence type="ECO:0000256" key="7">
    <source>
        <dbReference type="PIRNR" id="PIRNR008765"/>
    </source>
</evidence>
<dbReference type="InterPro" id="IPR016542">
    <property type="entry name" value="PIG-P_GPI19"/>
</dbReference>
<dbReference type="GO" id="GO:0017176">
    <property type="term" value="F:phosphatidylinositol N-acetylglucosaminyltransferase activity"/>
    <property type="evidence" value="ECO:0007669"/>
    <property type="project" value="UniProtKB-UniRule"/>
</dbReference>
<evidence type="ECO:0000259" key="9">
    <source>
        <dbReference type="Pfam" id="PF08510"/>
    </source>
</evidence>
<dbReference type="InterPro" id="IPR013717">
    <property type="entry name" value="PIG-P"/>
</dbReference>
<proteinExistence type="predicted"/>
<keyword evidence="7" id="KW-0808">Transferase</keyword>
<dbReference type="Proteomes" id="UP000241769">
    <property type="component" value="Unassembled WGS sequence"/>
</dbReference>
<comment type="caution">
    <text evidence="10">The sequence shown here is derived from an EMBL/GenBank/DDBJ whole genome shotgun (WGS) entry which is preliminary data.</text>
</comment>
<feature type="transmembrane region" description="Helical" evidence="8">
    <location>
        <begin position="6"/>
        <end position="25"/>
    </location>
</feature>
<dbReference type="OrthoDB" id="690928at2759"/>
<evidence type="ECO:0000256" key="1">
    <source>
        <dbReference type="ARBA" id="ARBA00004141"/>
    </source>
</evidence>
<keyword evidence="11" id="KW-1185">Reference proteome</keyword>
<dbReference type="PIRSF" id="PIRSF008765">
    <property type="entry name" value="PIG-P_GPI19"/>
    <property type="match status" value="1"/>
</dbReference>
<comment type="function">
    <text evidence="7">Part of the complex catalyzing the transfer of N-acetylglucosamine from UDP-N-acetylglucosamine to phosphatidylinositol, the first step of GPI biosynthesis.</text>
</comment>
<dbReference type="STRING" id="1890364.A0A2P6NSC8"/>
<comment type="subcellular location">
    <subcellularLocation>
        <location evidence="1">Membrane</location>
        <topology evidence="1">Multi-pass membrane protein</topology>
    </subcellularLocation>
</comment>
<dbReference type="PANTHER" id="PTHR46346:SF1">
    <property type="entry name" value="PHOSPHATIDYLINOSITOL N-ACETYLGLUCOSAMINYLTRANSFERASE SUBUNIT P"/>
    <property type="match status" value="1"/>
</dbReference>
<evidence type="ECO:0000256" key="6">
    <source>
        <dbReference type="ARBA" id="ARBA00023136"/>
    </source>
</evidence>
<evidence type="ECO:0000256" key="8">
    <source>
        <dbReference type="SAM" id="Phobius"/>
    </source>
</evidence>
<name>A0A2P6NSC8_9EUKA</name>
<feature type="domain" description="PIG-P" evidence="9">
    <location>
        <begin position="4"/>
        <end position="118"/>
    </location>
</feature>
<accession>A0A2P6NSC8</accession>
<evidence type="ECO:0000256" key="2">
    <source>
        <dbReference type="ARBA" id="ARBA00004687"/>
    </source>
</evidence>
<evidence type="ECO:0000256" key="4">
    <source>
        <dbReference type="ARBA" id="ARBA00022692"/>
    </source>
</evidence>
<dbReference type="GO" id="GO:0016020">
    <property type="term" value="C:membrane"/>
    <property type="evidence" value="ECO:0007669"/>
    <property type="project" value="UniProtKB-SubCell"/>
</dbReference>
<dbReference type="PANTHER" id="PTHR46346">
    <property type="entry name" value="PHOSPHATIDYLINOSITOL N-ACETYLGLUCOSAMINYLTRANSFERASE SUBUNIT P"/>
    <property type="match status" value="1"/>
</dbReference>
<reference evidence="10 11" key="1">
    <citation type="journal article" date="2018" name="Genome Biol. Evol.">
        <title>Multiple Roots of Fruiting Body Formation in Amoebozoa.</title>
        <authorList>
            <person name="Hillmann F."/>
            <person name="Forbes G."/>
            <person name="Novohradska S."/>
            <person name="Ferling I."/>
            <person name="Riege K."/>
            <person name="Groth M."/>
            <person name="Westermann M."/>
            <person name="Marz M."/>
            <person name="Spaller T."/>
            <person name="Winckler T."/>
            <person name="Schaap P."/>
            <person name="Glockner G."/>
        </authorList>
    </citation>
    <scope>NUCLEOTIDE SEQUENCE [LARGE SCALE GENOMIC DNA]</scope>
    <source>
        <strain evidence="10 11">Jena</strain>
    </source>
</reference>
<comment type="pathway">
    <text evidence="2 7">Glycolipid biosynthesis; glycosylphosphatidylinositol-anchor biosynthesis.</text>
</comment>
<dbReference type="AlphaFoldDB" id="A0A2P6NSC8"/>
<keyword evidence="5 8" id="KW-1133">Transmembrane helix</keyword>
<protein>
    <recommendedName>
        <fullName evidence="9">PIG-P domain-containing protein</fullName>
    </recommendedName>
</protein>
<keyword evidence="6 7" id="KW-0472">Membrane</keyword>
<organism evidence="10 11">
    <name type="scientific">Planoprotostelium fungivorum</name>
    <dbReference type="NCBI Taxonomy" id="1890364"/>
    <lineage>
        <taxon>Eukaryota</taxon>
        <taxon>Amoebozoa</taxon>
        <taxon>Evosea</taxon>
        <taxon>Variosea</taxon>
        <taxon>Cavosteliida</taxon>
        <taxon>Cavosteliaceae</taxon>
        <taxon>Planoprotostelium</taxon>
    </lineage>
</organism>
<dbReference type="InterPro" id="IPR052263">
    <property type="entry name" value="GPI_Anchor_Biosynth"/>
</dbReference>
<dbReference type="GO" id="GO:0005783">
    <property type="term" value="C:endoplasmic reticulum"/>
    <property type="evidence" value="ECO:0007669"/>
    <property type="project" value="TreeGrafter"/>
</dbReference>